<feature type="compositionally biased region" description="Polar residues" evidence="1">
    <location>
        <begin position="48"/>
        <end position="60"/>
    </location>
</feature>
<sequence length="81" mass="9058">MAQVGAGWLKFGETGSSWAEWLKFGRSDSSSLENDSSLKEIGSRAENRGSSSGETAQVSQIMAQKKENWLKLKKKRLKPRR</sequence>
<protein>
    <submittedName>
        <fullName evidence="2">Uncharacterized protein</fullName>
    </submittedName>
</protein>
<gene>
    <name evidence="2" type="ORF">N780_08985</name>
</gene>
<evidence type="ECO:0000313" key="3">
    <source>
        <dbReference type="Proteomes" id="UP000030153"/>
    </source>
</evidence>
<evidence type="ECO:0000313" key="2">
    <source>
        <dbReference type="EMBL" id="KGP91354.1"/>
    </source>
</evidence>
<name>A0A0A2UTZ4_9BACI</name>
<feature type="region of interest" description="Disordered" evidence="1">
    <location>
        <begin position="27"/>
        <end position="60"/>
    </location>
</feature>
<reference evidence="2 3" key="1">
    <citation type="submission" date="2013-08" db="EMBL/GenBank/DDBJ databases">
        <title>Genome of Pontibacillus chungwhensis.</title>
        <authorList>
            <person name="Wang Q."/>
            <person name="Wang G."/>
        </authorList>
    </citation>
    <scope>NUCLEOTIDE SEQUENCE [LARGE SCALE GENOMIC DNA]</scope>
    <source>
        <strain evidence="2 3">BH030062</strain>
    </source>
</reference>
<organism evidence="2 3">
    <name type="scientific">Pontibacillus chungwhensis BH030062</name>
    <dbReference type="NCBI Taxonomy" id="1385513"/>
    <lineage>
        <taxon>Bacteria</taxon>
        <taxon>Bacillati</taxon>
        <taxon>Bacillota</taxon>
        <taxon>Bacilli</taxon>
        <taxon>Bacillales</taxon>
        <taxon>Bacillaceae</taxon>
        <taxon>Pontibacillus</taxon>
    </lineage>
</organism>
<feature type="compositionally biased region" description="Basic and acidic residues" evidence="1">
    <location>
        <begin position="36"/>
        <end position="47"/>
    </location>
</feature>
<accession>A0A0A2UTZ4</accession>
<proteinExistence type="predicted"/>
<dbReference type="AlphaFoldDB" id="A0A0A2UTZ4"/>
<dbReference type="Proteomes" id="UP000030153">
    <property type="component" value="Unassembled WGS sequence"/>
</dbReference>
<comment type="caution">
    <text evidence="2">The sequence shown here is derived from an EMBL/GenBank/DDBJ whole genome shotgun (WGS) entry which is preliminary data.</text>
</comment>
<evidence type="ECO:0000256" key="1">
    <source>
        <dbReference type="SAM" id="MobiDB-lite"/>
    </source>
</evidence>
<dbReference type="EMBL" id="AVBG01000007">
    <property type="protein sequence ID" value="KGP91354.1"/>
    <property type="molecule type" value="Genomic_DNA"/>
</dbReference>
<keyword evidence="3" id="KW-1185">Reference proteome</keyword>